<keyword evidence="1" id="KW-0732">Signal</keyword>
<feature type="signal peptide" evidence="1">
    <location>
        <begin position="1"/>
        <end position="19"/>
    </location>
</feature>
<gene>
    <name evidence="2" type="ordered locus">Thivi_3882</name>
</gene>
<dbReference type="PROSITE" id="PS51257">
    <property type="entry name" value="PROKAR_LIPOPROTEIN"/>
    <property type="match status" value="1"/>
</dbReference>
<organism evidence="2 3">
    <name type="scientific">Thiocystis violascens (strain ATCC 17096 / DSM 198 / 6111)</name>
    <name type="common">Chromatium violascens</name>
    <dbReference type="NCBI Taxonomy" id="765911"/>
    <lineage>
        <taxon>Bacteria</taxon>
        <taxon>Pseudomonadati</taxon>
        <taxon>Pseudomonadota</taxon>
        <taxon>Gammaproteobacteria</taxon>
        <taxon>Chromatiales</taxon>
        <taxon>Chromatiaceae</taxon>
        <taxon>Thiocystis</taxon>
    </lineage>
</organism>
<dbReference type="eggNOG" id="ENOG5031JFP">
    <property type="taxonomic scope" value="Bacteria"/>
</dbReference>
<dbReference type="HOGENOM" id="CLU_088267_0_0_6"/>
<evidence type="ECO:0000256" key="1">
    <source>
        <dbReference type="SAM" id="SignalP"/>
    </source>
</evidence>
<dbReference type="OrthoDB" id="6078026at2"/>
<evidence type="ECO:0000313" key="3">
    <source>
        <dbReference type="Proteomes" id="UP000006062"/>
    </source>
</evidence>
<proteinExistence type="predicted"/>
<dbReference type="KEGG" id="tvi:Thivi_3882"/>
<dbReference type="AlphaFoldDB" id="I3YFF4"/>
<accession>I3YFF4</accession>
<sequence>MRPACSAVALGLLTLLLTACSTGGVNSIWTEPGGAPSHYRELAVIGIANKASVQRAYEDNFIGALKAIGVNASSGQAVASAAATERKRDKAIRKALERSGADGILVTHLIAEPDRDAEPPTRATAIPEAYRRLGLYYNQVYRDVMTPGYYADYRKLRLETNLYDAKRETLVWSGRSQPLDPDSERTIGQIIADVVAQLRLDGYLP</sequence>
<dbReference type="EMBL" id="CP003154">
    <property type="protein sequence ID" value="AFL75722.1"/>
    <property type="molecule type" value="Genomic_DNA"/>
</dbReference>
<dbReference type="Proteomes" id="UP000006062">
    <property type="component" value="Chromosome"/>
</dbReference>
<evidence type="ECO:0008006" key="4">
    <source>
        <dbReference type="Google" id="ProtNLM"/>
    </source>
</evidence>
<feature type="chain" id="PRO_5003683031" description="DUF4136 domain-containing protein" evidence="1">
    <location>
        <begin position="20"/>
        <end position="205"/>
    </location>
</feature>
<dbReference type="STRING" id="765911.Thivi_3882"/>
<protein>
    <recommendedName>
        <fullName evidence="4">DUF4136 domain-containing protein</fullName>
    </recommendedName>
</protein>
<evidence type="ECO:0000313" key="2">
    <source>
        <dbReference type="EMBL" id="AFL75722.1"/>
    </source>
</evidence>
<reference evidence="2 3" key="1">
    <citation type="submission" date="2012-06" db="EMBL/GenBank/DDBJ databases">
        <title>Complete sequence of Thiocystis violascens DSM 198.</title>
        <authorList>
            <consortium name="US DOE Joint Genome Institute"/>
            <person name="Lucas S."/>
            <person name="Han J."/>
            <person name="Lapidus A."/>
            <person name="Cheng J.-F."/>
            <person name="Goodwin L."/>
            <person name="Pitluck S."/>
            <person name="Peters L."/>
            <person name="Ovchinnikova G."/>
            <person name="Teshima H."/>
            <person name="Detter J.C."/>
            <person name="Han C."/>
            <person name="Tapia R."/>
            <person name="Land M."/>
            <person name="Hauser L."/>
            <person name="Kyrpides N."/>
            <person name="Ivanova N."/>
            <person name="Pagani I."/>
            <person name="Vogl K."/>
            <person name="Liu Z."/>
            <person name="Frigaard N.-U."/>
            <person name="Bryant D."/>
            <person name="Woyke T."/>
        </authorList>
    </citation>
    <scope>NUCLEOTIDE SEQUENCE [LARGE SCALE GENOMIC DNA]</scope>
    <source>
        <strain evidence="3">ATCC 17096 / DSM 198 / 6111</strain>
    </source>
</reference>
<dbReference type="RefSeq" id="WP_014780110.1">
    <property type="nucleotide sequence ID" value="NC_018012.1"/>
</dbReference>
<name>I3YFF4_THIV6</name>
<keyword evidence="3" id="KW-1185">Reference proteome</keyword>